<keyword evidence="2" id="KW-0175">Coiled coil</keyword>
<dbReference type="SUPFAM" id="SSF117892">
    <property type="entry name" value="Band 7/SPFH domain"/>
    <property type="match status" value="1"/>
</dbReference>
<comment type="subcellular location">
    <subcellularLocation>
        <location evidence="1">Endomembrane system</location>
    </subcellularLocation>
</comment>
<feature type="transmembrane region" description="Helical" evidence="3">
    <location>
        <begin position="6"/>
        <end position="25"/>
    </location>
</feature>
<dbReference type="InterPro" id="IPR027705">
    <property type="entry name" value="Flotillin_fam"/>
</dbReference>
<evidence type="ECO:0000313" key="4">
    <source>
        <dbReference type="EMBL" id="MBS2097672.1"/>
    </source>
</evidence>
<gene>
    <name evidence="4" type="ORF">KEM10_05230</name>
</gene>
<dbReference type="EMBL" id="JAGUCO010000002">
    <property type="protein sequence ID" value="MBS2097672.1"/>
    <property type="molecule type" value="Genomic_DNA"/>
</dbReference>
<dbReference type="Proteomes" id="UP000708576">
    <property type="component" value="Unassembled WGS sequence"/>
</dbReference>
<evidence type="ECO:0000256" key="2">
    <source>
        <dbReference type="SAM" id="Coils"/>
    </source>
</evidence>
<name>A0ABS5JS23_9BACT</name>
<evidence type="ECO:0000313" key="5">
    <source>
        <dbReference type="Proteomes" id="UP000708576"/>
    </source>
</evidence>
<keyword evidence="3" id="KW-0472">Membrane</keyword>
<feature type="transmembrane region" description="Helical" evidence="3">
    <location>
        <begin position="37"/>
        <end position="58"/>
    </location>
</feature>
<dbReference type="PANTHER" id="PTHR13806:SF31">
    <property type="entry name" value="FLOTILLIN-LIKE PROTEIN 1-RELATED"/>
    <property type="match status" value="1"/>
</dbReference>
<evidence type="ECO:0000256" key="1">
    <source>
        <dbReference type="ARBA" id="ARBA00004308"/>
    </source>
</evidence>
<keyword evidence="3" id="KW-1133">Transmembrane helix</keyword>
<dbReference type="InterPro" id="IPR036013">
    <property type="entry name" value="Band_7/SPFH_dom_sf"/>
</dbReference>
<feature type="coiled-coil region" evidence="2">
    <location>
        <begin position="202"/>
        <end position="259"/>
    </location>
</feature>
<proteinExistence type="predicted"/>
<comment type="caution">
    <text evidence="4">The sequence shown here is derived from an EMBL/GenBank/DDBJ whole genome shotgun (WGS) entry which is preliminary data.</text>
</comment>
<keyword evidence="5" id="KW-1185">Reference proteome</keyword>
<dbReference type="PANTHER" id="PTHR13806">
    <property type="entry name" value="FLOTILLIN-RELATED"/>
    <property type="match status" value="1"/>
</dbReference>
<sequence>MLESLSYSVIILLVIVAIGIIALIIKTYRKATQGHALVRTGAGGAKVTFTGMFVIPILHRMEVMDITLKTVTIERQGKDGLICRDNMRADIKVAFFVRVNKTSEDVIQVAQSIGCNRASDHKALVELFDAKFSEALKTVGKQFEFVELYNSREKFKHEILNIIGTDLNGYILDDCAIDFLEQTPLESLSENNILDSEGIKKIVELTARQKILSNQIERDKQKTITKQDVEARETVLELERQLAETEENQKREIANIKDRQAAEIAKVAQEQRLIADKARIATEEEVAVAEKNKERQVVIAEKNRERVEAVESEAVEQERALKQTEREKVVTLAQIAKEKEVEMQKKQIQEVIRERVEVEKATVAEQEKIKDTQEFATADRAKKVAITKAEMDAEEAFVREIKAAEASKNAAEHNAKTKLIDAEAEFEAAGKKAEATKIMAEAKAAEEAAMGVAEAQVIEAKADAMEKQGVNEARIMELKAEAEAKGTKARAQAEAESIQKVGESEAEVIKAKGNAEAEKGQAENKVLDERYGVEAKGIEEKGMAMKKLDAVGRDHEEFKLKLDMEKELELARINIQKGIADAQAQVIAEALKAANIDIVGGETMFFDKIIGSITQGKQVDKVVNNSQIITDIKEHFFDSPDGKSFKDQFATFVDQFGVSSEDIRNLSISALIGQMMEKNTDKKTGNMLTSLSEIAKSLGVSNSSAKSLGLI</sequence>
<keyword evidence="3" id="KW-0812">Transmembrane</keyword>
<accession>A0ABS5JS23</accession>
<protein>
    <recommendedName>
        <fullName evidence="6">Flotillin family protein</fullName>
    </recommendedName>
</protein>
<evidence type="ECO:0000256" key="3">
    <source>
        <dbReference type="SAM" id="Phobius"/>
    </source>
</evidence>
<dbReference type="Gene3D" id="3.30.479.30">
    <property type="entry name" value="Band 7 domain"/>
    <property type="match status" value="1"/>
</dbReference>
<reference evidence="4 5" key="1">
    <citation type="journal article" date="2015" name="Int. J. Syst. Evol. Microbiol.">
        <title>Carboxylicivirga linearis sp. nov., isolated from a sea cucumber culture pond.</title>
        <authorList>
            <person name="Wang F.Q."/>
            <person name="Zhou Y.X."/>
            <person name="Lin X.Z."/>
            <person name="Chen G.J."/>
            <person name="Du Z.J."/>
        </authorList>
    </citation>
    <scope>NUCLEOTIDE SEQUENCE [LARGE SCALE GENOMIC DNA]</scope>
    <source>
        <strain evidence="4 5">FB218</strain>
    </source>
</reference>
<organism evidence="4 5">
    <name type="scientific">Carboxylicivirga linearis</name>
    <dbReference type="NCBI Taxonomy" id="1628157"/>
    <lineage>
        <taxon>Bacteria</taxon>
        <taxon>Pseudomonadati</taxon>
        <taxon>Bacteroidota</taxon>
        <taxon>Bacteroidia</taxon>
        <taxon>Marinilabiliales</taxon>
        <taxon>Marinilabiliaceae</taxon>
        <taxon>Carboxylicivirga</taxon>
    </lineage>
</organism>
<dbReference type="RefSeq" id="WP_212214375.1">
    <property type="nucleotide sequence ID" value="NZ_JAGUCO010000002.1"/>
</dbReference>
<evidence type="ECO:0008006" key="6">
    <source>
        <dbReference type="Google" id="ProtNLM"/>
    </source>
</evidence>
<feature type="coiled-coil region" evidence="2">
    <location>
        <begin position="300"/>
        <end position="361"/>
    </location>
</feature>